<dbReference type="PRINTS" id="PR00060">
    <property type="entry name" value="RIBOSOMALL16"/>
</dbReference>
<dbReference type="PANTHER" id="PTHR12220">
    <property type="entry name" value="50S/60S RIBOSOMAL PROTEIN L16"/>
    <property type="match status" value="1"/>
</dbReference>
<proteinExistence type="inferred from homology"/>
<evidence type="ECO:0000256" key="8">
    <source>
        <dbReference type="ARBA" id="ARBA00035440"/>
    </source>
</evidence>
<evidence type="ECO:0000256" key="1">
    <source>
        <dbReference type="ARBA" id="ARBA00004173"/>
    </source>
</evidence>
<dbReference type="Pfam" id="PF00252">
    <property type="entry name" value="Ribosomal_L16"/>
    <property type="match status" value="1"/>
</dbReference>
<comment type="similarity">
    <text evidence="2 9">Belongs to the universal ribosomal protein uL16 family.</text>
</comment>
<reference evidence="10" key="2">
    <citation type="submission" date="2025-09" db="UniProtKB">
        <authorList>
            <consortium name="Ensembl"/>
        </authorList>
    </citation>
    <scope>IDENTIFICATION</scope>
</reference>
<keyword evidence="5" id="KW-0496">Mitochondrion</keyword>
<dbReference type="OrthoDB" id="268521at2759"/>
<dbReference type="PANTHER" id="PTHR12220:SF13">
    <property type="entry name" value="LARGE RIBOSOMAL SUBUNIT PROTEIN UL16M"/>
    <property type="match status" value="1"/>
</dbReference>
<dbReference type="InterPro" id="IPR047873">
    <property type="entry name" value="Ribosomal_uL16"/>
</dbReference>
<dbReference type="InterPro" id="IPR000114">
    <property type="entry name" value="Ribosomal_uL16_bact-type"/>
</dbReference>
<dbReference type="FunFam" id="3.90.1170.10:FF:000005">
    <property type="entry name" value="39S ribosomal protein L16, mitochondrial"/>
    <property type="match status" value="1"/>
</dbReference>
<evidence type="ECO:0000256" key="7">
    <source>
        <dbReference type="ARBA" id="ARBA00035302"/>
    </source>
</evidence>
<comment type="subcellular location">
    <subcellularLocation>
        <location evidence="1">Mitochondrion</location>
    </subcellularLocation>
</comment>
<evidence type="ECO:0000256" key="4">
    <source>
        <dbReference type="ARBA" id="ARBA00022980"/>
    </source>
</evidence>
<evidence type="ECO:0000256" key="6">
    <source>
        <dbReference type="ARBA" id="ARBA00023274"/>
    </source>
</evidence>
<dbReference type="InterPro" id="IPR016180">
    <property type="entry name" value="Ribosomal_uL16_dom"/>
</dbReference>
<dbReference type="STRING" id="1676925.ENSPKIP00000028860"/>
<dbReference type="AlphaFoldDB" id="A0A3B3SF34"/>
<evidence type="ECO:0000256" key="5">
    <source>
        <dbReference type="ARBA" id="ARBA00023128"/>
    </source>
</evidence>
<dbReference type="KEGG" id="pki:111855506"/>
<dbReference type="GeneTree" id="ENSGT00390000002038"/>
<evidence type="ECO:0000313" key="11">
    <source>
        <dbReference type="Proteomes" id="UP000261540"/>
    </source>
</evidence>
<keyword evidence="11" id="KW-1185">Reference proteome</keyword>
<dbReference type="Ensembl" id="ENSPKIT00000009648.1">
    <property type="protein sequence ID" value="ENSPKIP00000028860.1"/>
    <property type="gene ID" value="ENSPKIG00000010334.1"/>
</dbReference>
<dbReference type="Gene3D" id="3.90.1170.10">
    <property type="entry name" value="Ribosomal protein L10e/L16"/>
    <property type="match status" value="1"/>
</dbReference>
<evidence type="ECO:0000256" key="2">
    <source>
        <dbReference type="ARBA" id="ARBA00008931"/>
    </source>
</evidence>
<organism evidence="10 11">
    <name type="scientific">Paramormyrops kingsleyae</name>
    <dbReference type="NCBI Taxonomy" id="1676925"/>
    <lineage>
        <taxon>Eukaryota</taxon>
        <taxon>Metazoa</taxon>
        <taxon>Chordata</taxon>
        <taxon>Craniata</taxon>
        <taxon>Vertebrata</taxon>
        <taxon>Euteleostomi</taxon>
        <taxon>Actinopterygii</taxon>
        <taxon>Neopterygii</taxon>
        <taxon>Teleostei</taxon>
        <taxon>Osteoglossocephala</taxon>
        <taxon>Osteoglossomorpha</taxon>
        <taxon>Osteoglossiformes</taxon>
        <taxon>Mormyridae</taxon>
        <taxon>Paramormyrops</taxon>
    </lineage>
</organism>
<evidence type="ECO:0000313" key="10">
    <source>
        <dbReference type="Ensembl" id="ENSPKIP00000028860.1"/>
    </source>
</evidence>
<name>A0A3B3SF34_9TELE</name>
<evidence type="ECO:0000256" key="9">
    <source>
        <dbReference type="RuleBase" id="RU004413"/>
    </source>
</evidence>
<evidence type="ECO:0000256" key="3">
    <source>
        <dbReference type="ARBA" id="ARBA00022946"/>
    </source>
</evidence>
<dbReference type="GO" id="GO:0005743">
    <property type="term" value="C:mitochondrial inner membrane"/>
    <property type="evidence" value="ECO:0007669"/>
    <property type="project" value="UniProtKB-ARBA"/>
</dbReference>
<dbReference type="CDD" id="cd01433">
    <property type="entry name" value="Ribosomal_L16_L10e"/>
    <property type="match status" value="1"/>
</dbReference>
<keyword evidence="6 9" id="KW-0687">Ribonucleoprotein</keyword>
<keyword evidence="4 9" id="KW-0689">Ribosomal protein</keyword>
<dbReference type="InterPro" id="IPR036920">
    <property type="entry name" value="Ribosomal_uL16_sf"/>
</dbReference>
<sequence length="255" mass="28287">MIPLLKSAVCGLSSRAVGCGGVLQNYATMLTSGLKTYSPLPDYSGVVIPEKTKLKFMDKVPTLKKVRREMKRLKDIVGPEQRENGFTSGQYGIVAMGGGYLHWGHMEMMRLTINRRIDPRITYALWRINAPYKPITSKGLGKRMGGGKGAVDHYVTPVRCGRLLVELGGHCELGEVKGLLTEVAKKLPFPAKVVSRESLAEMQQAAAAREMNNQNPWTFSRIATANMLGIRKVLSPVDLRHHGRYTGKFHLPERV</sequence>
<dbReference type="GO" id="GO:0003735">
    <property type="term" value="F:structural constituent of ribosome"/>
    <property type="evidence" value="ECO:0007669"/>
    <property type="project" value="InterPro"/>
</dbReference>
<dbReference type="Proteomes" id="UP000261540">
    <property type="component" value="Unplaced"/>
</dbReference>
<dbReference type="SUPFAM" id="SSF54686">
    <property type="entry name" value="Ribosomal protein L16p/L10e"/>
    <property type="match status" value="1"/>
</dbReference>
<accession>A0A3B3SF34</accession>
<protein>
    <recommendedName>
        <fullName evidence="7">Large ribosomal subunit protein uL16m</fullName>
    </recommendedName>
    <alternativeName>
        <fullName evidence="8">39S ribosomal protein L16, mitochondrial</fullName>
    </alternativeName>
</protein>
<dbReference type="CTD" id="54948"/>
<dbReference type="GO" id="GO:0005762">
    <property type="term" value="C:mitochondrial large ribosomal subunit"/>
    <property type="evidence" value="ECO:0007669"/>
    <property type="project" value="TreeGrafter"/>
</dbReference>
<keyword evidence="3" id="KW-0809">Transit peptide</keyword>
<dbReference type="GO" id="GO:0019843">
    <property type="term" value="F:rRNA binding"/>
    <property type="evidence" value="ECO:0007669"/>
    <property type="project" value="InterPro"/>
</dbReference>
<reference evidence="10" key="1">
    <citation type="submission" date="2025-08" db="UniProtKB">
        <authorList>
            <consortium name="Ensembl"/>
        </authorList>
    </citation>
    <scope>IDENTIFICATION</scope>
</reference>
<dbReference type="GO" id="GO:0032543">
    <property type="term" value="P:mitochondrial translation"/>
    <property type="evidence" value="ECO:0007669"/>
    <property type="project" value="TreeGrafter"/>
</dbReference>